<feature type="transmembrane region" description="Helical" evidence="8">
    <location>
        <begin position="335"/>
        <end position="355"/>
    </location>
</feature>
<keyword evidence="3" id="KW-0813">Transport</keyword>
<dbReference type="NCBIfam" id="TIGR00912">
    <property type="entry name" value="2A0309"/>
    <property type="match status" value="1"/>
</dbReference>
<keyword evidence="10" id="KW-1185">Reference proteome</keyword>
<evidence type="ECO:0000256" key="5">
    <source>
        <dbReference type="ARBA" id="ARBA00022692"/>
    </source>
</evidence>
<name>A0ABU4JY66_9CLOT</name>
<feature type="transmembrane region" description="Helical" evidence="8">
    <location>
        <begin position="149"/>
        <end position="165"/>
    </location>
</feature>
<comment type="similarity">
    <text evidence="2">Belongs to the amino acid-polyamine-organocation (APC) superfamily. Spore germination protein (SGP) (TC 2.A.3.9) family.</text>
</comment>
<evidence type="ECO:0000313" key="10">
    <source>
        <dbReference type="Proteomes" id="UP001281656"/>
    </source>
</evidence>
<feature type="transmembrane region" description="Helical" evidence="8">
    <location>
        <begin position="269"/>
        <end position="294"/>
    </location>
</feature>
<accession>A0ABU4JY66</accession>
<dbReference type="Proteomes" id="UP001281656">
    <property type="component" value="Unassembled WGS sequence"/>
</dbReference>
<keyword evidence="4" id="KW-0309">Germination</keyword>
<organism evidence="9 10">
    <name type="scientific">Clostridium tanneri</name>
    <dbReference type="NCBI Taxonomy" id="3037988"/>
    <lineage>
        <taxon>Bacteria</taxon>
        <taxon>Bacillati</taxon>
        <taxon>Bacillota</taxon>
        <taxon>Clostridia</taxon>
        <taxon>Eubacteriales</taxon>
        <taxon>Clostridiaceae</taxon>
        <taxon>Clostridium</taxon>
    </lineage>
</organism>
<dbReference type="PANTHER" id="PTHR34975">
    <property type="entry name" value="SPORE GERMINATION PROTEIN A2"/>
    <property type="match status" value="1"/>
</dbReference>
<dbReference type="Gene3D" id="1.20.1740.10">
    <property type="entry name" value="Amino acid/polyamine transporter I"/>
    <property type="match status" value="1"/>
</dbReference>
<evidence type="ECO:0000256" key="4">
    <source>
        <dbReference type="ARBA" id="ARBA00022544"/>
    </source>
</evidence>
<reference evidence="9 10" key="1">
    <citation type="submission" date="2023-04" db="EMBL/GenBank/DDBJ databases">
        <title>Clostridium tannerae sp. nov., isolated from the fecal material of an alpaca.</title>
        <authorList>
            <person name="Miller S."/>
            <person name="Hendry M."/>
            <person name="King J."/>
            <person name="Sankaranarayanan K."/>
            <person name="Lawson P.A."/>
        </authorList>
    </citation>
    <scope>NUCLEOTIDE SEQUENCE [LARGE SCALE GENOMIC DNA]</scope>
    <source>
        <strain evidence="9 10">A1-XYC3</strain>
    </source>
</reference>
<gene>
    <name evidence="9" type="ORF">P8V03_16840</name>
</gene>
<keyword evidence="6 8" id="KW-1133">Transmembrane helix</keyword>
<feature type="transmembrane region" description="Helical" evidence="8">
    <location>
        <begin position="42"/>
        <end position="63"/>
    </location>
</feature>
<feature type="transmembrane region" description="Helical" evidence="8">
    <location>
        <begin position="12"/>
        <end position="30"/>
    </location>
</feature>
<feature type="transmembrane region" description="Helical" evidence="8">
    <location>
        <begin position="113"/>
        <end position="137"/>
    </location>
</feature>
<comment type="subcellular location">
    <subcellularLocation>
        <location evidence="1">Membrane</location>
        <topology evidence="1">Multi-pass membrane protein</topology>
    </subcellularLocation>
</comment>
<dbReference type="RefSeq" id="WP_318799056.1">
    <property type="nucleotide sequence ID" value="NZ_JARUJP010000029.1"/>
</dbReference>
<dbReference type="Pfam" id="PF03845">
    <property type="entry name" value="Spore_permease"/>
    <property type="match status" value="1"/>
</dbReference>
<dbReference type="InterPro" id="IPR004761">
    <property type="entry name" value="Spore_GerAB"/>
</dbReference>
<protein>
    <submittedName>
        <fullName evidence="9">GerAB/ArcD/ProY family transporter</fullName>
    </submittedName>
</protein>
<proteinExistence type="inferred from homology"/>
<evidence type="ECO:0000256" key="8">
    <source>
        <dbReference type="SAM" id="Phobius"/>
    </source>
</evidence>
<keyword evidence="5 8" id="KW-0812">Transmembrane</keyword>
<feature type="transmembrane region" description="Helical" evidence="8">
    <location>
        <begin position="83"/>
        <end position="107"/>
    </location>
</feature>
<dbReference type="PANTHER" id="PTHR34975:SF2">
    <property type="entry name" value="SPORE GERMINATION PROTEIN A2"/>
    <property type="match status" value="1"/>
</dbReference>
<evidence type="ECO:0000256" key="2">
    <source>
        <dbReference type="ARBA" id="ARBA00007998"/>
    </source>
</evidence>
<evidence type="ECO:0000256" key="3">
    <source>
        <dbReference type="ARBA" id="ARBA00022448"/>
    </source>
</evidence>
<dbReference type="EMBL" id="JARUJP010000029">
    <property type="protein sequence ID" value="MDW8802814.1"/>
    <property type="molecule type" value="Genomic_DNA"/>
</dbReference>
<sequence>MDVEKHNLLTPTQVTFMLTGFTMGIGILGLPNSLVKDSYQDAWIAALLGAAYPLYIGILAIYVSSKYPKDTVLTLSKKLCGKFIGTILNIIFLTFFIFHTVVTIAGFNNIVRVYAVPFLTSSKVLAISLLAIAYTTYKGLKVVGKVSEIGSYFMLLVILTSLAALRKGSLQNLFPFFQASIVDILKSTKQSMFSYSGIEAIFLIYPFINDSKKLKRSILSFIGITALIYTYVTFISIYYLSVDAIPKGIWSFALVTESFVFPVINNFRFIFIFIWTIVALRLSANYYYGAVFVLNNLFQKLSEKKITLLLYPVTVFLSLMLTNETVRSKFIDLLIFKYTIFNALYISLISLLVYLKRNGKS</sequence>
<feature type="transmembrane region" description="Helical" evidence="8">
    <location>
        <begin position="306"/>
        <end position="323"/>
    </location>
</feature>
<feature type="transmembrane region" description="Helical" evidence="8">
    <location>
        <begin position="220"/>
        <end position="240"/>
    </location>
</feature>
<evidence type="ECO:0000313" key="9">
    <source>
        <dbReference type="EMBL" id="MDW8802814.1"/>
    </source>
</evidence>
<keyword evidence="7 8" id="KW-0472">Membrane</keyword>
<evidence type="ECO:0000256" key="1">
    <source>
        <dbReference type="ARBA" id="ARBA00004141"/>
    </source>
</evidence>
<evidence type="ECO:0000256" key="7">
    <source>
        <dbReference type="ARBA" id="ARBA00023136"/>
    </source>
</evidence>
<comment type="caution">
    <text evidence="9">The sequence shown here is derived from an EMBL/GenBank/DDBJ whole genome shotgun (WGS) entry which is preliminary data.</text>
</comment>
<evidence type="ECO:0000256" key="6">
    <source>
        <dbReference type="ARBA" id="ARBA00022989"/>
    </source>
</evidence>